<sequence>MTPFVHHVCIQTNQYEASKAFYLALGFKLEEETPNFHGRNFNTWLSLNGFFIELQTGKKELTPFDKNHEGIQHLCLYTDDLEGVIESLATYSDNFIKKDGKIIYHVANGELFKLTAPEGTIIEYRNNLGI</sequence>
<evidence type="ECO:0000259" key="1">
    <source>
        <dbReference type="PROSITE" id="PS51819"/>
    </source>
</evidence>
<proteinExistence type="predicted"/>
<dbReference type="SUPFAM" id="SSF54593">
    <property type="entry name" value="Glyoxalase/Bleomycin resistance protein/Dihydroxybiphenyl dioxygenase"/>
    <property type="match status" value="1"/>
</dbReference>
<reference evidence="2 3" key="1">
    <citation type="submission" date="2021-03" db="EMBL/GenBank/DDBJ databases">
        <title>Enterococcal diversity collection.</title>
        <authorList>
            <person name="Gilmore M.S."/>
            <person name="Schwartzman J."/>
            <person name="Van Tyne D."/>
            <person name="Martin M."/>
            <person name="Earl A.M."/>
            <person name="Manson A.L."/>
            <person name="Straub T."/>
            <person name="Salamzade R."/>
            <person name="Saavedra J."/>
            <person name="Lebreton F."/>
            <person name="Prichula J."/>
            <person name="Schaufler K."/>
            <person name="Gaca A."/>
            <person name="Sgardioli B."/>
            <person name="Wagenaar J."/>
            <person name="Strong T."/>
        </authorList>
    </citation>
    <scope>NUCLEOTIDE SEQUENCE [LARGE SCALE GENOMIC DNA]</scope>
    <source>
        <strain evidence="2 3">DIV0080</strain>
    </source>
</reference>
<comment type="caution">
    <text evidence="2">The sequence shown here is derived from an EMBL/GenBank/DDBJ whole genome shotgun (WGS) entry which is preliminary data.</text>
</comment>
<dbReference type="EMBL" id="JAFLVX010000005">
    <property type="protein sequence ID" value="MBO0475759.1"/>
    <property type="molecule type" value="Genomic_DNA"/>
</dbReference>
<organism evidence="2 3">
    <name type="scientific">Candidatus Vagococcus giribetii</name>
    <dbReference type="NCBI Taxonomy" id="2230876"/>
    <lineage>
        <taxon>Bacteria</taxon>
        <taxon>Bacillati</taxon>
        <taxon>Bacillota</taxon>
        <taxon>Bacilli</taxon>
        <taxon>Lactobacillales</taxon>
        <taxon>Enterococcaceae</taxon>
        <taxon>Vagococcus</taxon>
    </lineage>
</organism>
<dbReference type="PROSITE" id="PS51819">
    <property type="entry name" value="VOC"/>
    <property type="match status" value="1"/>
</dbReference>
<dbReference type="InterPro" id="IPR037523">
    <property type="entry name" value="VOC_core"/>
</dbReference>
<dbReference type="Gene3D" id="3.10.180.10">
    <property type="entry name" value="2,3-Dihydroxybiphenyl 1,2-Dioxygenase, domain 1"/>
    <property type="match status" value="1"/>
</dbReference>
<dbReference type="Proteomes" id="UP000664857">
    <property type="component" value="Unassembled WGS sequence"/>
</dbReference>
<dbReference type="Pfam" id="PF13669">
    <property type="entry name" value="Glyoxalase_4"/>
    <property type="match status" value="1"/>
</dbReference>
<name>A0ABS3HPT7_9ENTE</name>
<dbReference type="InterPro" id="IPR029068">
    <property type="entry name" value="Glyas_Bleomycin-R_OHBP_Dase"/>
</dbReference>
<protein>
    <submittedName>
        <fullName evidence="2">VOC family protein</fullName>
    </submittedName>
</protein>
<accession>A0ABS3HPT7</accession>
<evidence type="ECO:0000313" key="3">
    <source>
        <dbReference type="Proteomes" id="UP000664857"/>
    </source>
</evidence>
<dbReference type="RefSeq" id="WP_206964519.1">
    <property type="nucleotide sequence ID" value="NZ_JAFLVX010000005.1"/>
</dbReference>
<gene>
    <name evidence="2" type="ORF">DOK76_01675</name>
</gene>
<evidence type="ECO:0000313" key="2">
    <source>
        <dbReference type="EMBL" id="MBO0475759.1"/>
    </source>
</evidence>
<feature type="domain" description="VOC" evidence="1">
    <location>
        <begin position="4"/>
        <end position="127"/>
    </location>
</feature>
<keyword evidence="3" id="KW-1185">Reference proteome</keyword>